<keyword evidence="3" id="KW-1185">Reference proteome</keyword>
<organism evidence="2 3">
    <name type="scientific">Stephania yunnanensis</name>
    <dbReference type="NCBI Taxonomy" id="152371"/>
    <lineage>
        <taxon>Eukaryota</taxon>
        <taxon>Viridiplantae</taxon>
        <taxon>Streptophyta</taxon>
        <taxon>Embryophyta</taxon>
        <taxon>Tracheophyta</taxon>
        <taxon>Spermatophyta</taxon>
        <taxon>Magnoliopsida</taxon>
        <taxon>Ranunculales</taxon>
        <taxon>Menispermaceae</taxon>
        <taxon>Menispermoideae</taxon>
        <taxon>Cissampelideae</taxon>
        <taxon>Stephania</taxon>
    </lineage>
</organism>
<protein>
    <submittedName>
        <fullName evidence="2">Uncharacterized protein</fullName>
    </submittedName>
</protein>
<dbReference type="Proteomes" id="UP001420932">
    <property type="component" value="Unassembled WGS sequence"/>
</dbReference>
<sequence>MRESIKRESTERGKITPREDSREECTEKRPSGRGLREVGDEFDRTRARESPAVFGKE</sequence>
<accession>A0AAP0PQR9</accession>
<proteinExistence type="predicted"/>
<evidence type="ECO:0000313" key="2">
    <source>
        <dbReference type="EMBL" id="KAK9151239.1"/>
    </source>
</evidence>
<dbReference type="EMBL" id="JBBNAF010000004">
    <property type="protein sequence ID" value="KAK9151239.1"/>
    <property type="molecule type" value="Genomic_DNA"/>
</dbReference>
<reference evidence="2 3" key="1">
    <citation type="submission" date="2024-01" db="EMBL/GenBank/DDBJ databases">
        <title>Genome assemblies of Stephania.</title>
        <authorList>
            <person name="Yang L."/>
        </authorList>
    </citation>
    <scope>NUCLEOTIDE SEQUENCE [LARGE SCALE GENOMIC DNA]</scope>
    <source>
        <strain evidence="2">YNDBR</strain>
        <tissue evidence="2">Leaf</tissue>
    </source>
</reference>
<gene>
    <name evidence="2" type="ORF">Syun_009548</name>
</gene>
<evidence type="ECO:0000313" key="3">
    <source>
        <dbReference type="Proteomes" id="UP001420932"/>
    </source>
</evidence>
<dbReference type="AlphaFoldDB" id="A0AAP0PQR9"/>
<evidence type="ECO:0000256" key="1">
    <source>
        <dbReference type="SAM" id="MobiDB-lite"/>
    </source>
</evidence>
<name>A0AAP0PQR9_9MAGN</name>
<comment type="caution">
    <text evidence="2">The sequence shown here is derived from an EMBL/GenBank/DDBJ whole genome shotgun (WGS) entry which is preliminary data.</text>
</comment>
<feature type="region of interest" description="Disordered" evidence="1">
    <location>
        <begin position="1"/>
        <end position="57"/>
    </location>
</feature>